<dbReference type="AlphaFoldDB" id="A0A1X1RGJ6"/>
<name>A0A1X1RGJ6_MYCFA</name>
<evidence type="ECO:0000259" key="2">
    <source>
        <dbReference type="Pfam" id="PF13399"/>
    </source>
</evidence>
<comment type="caution">
    <text evidence="3">The sequence shown here is derived from an EMBL/GenBank/DDBJ whole genome shotgun (WGS) entry which is preliminary data.</text>
</comment>
<organism evidence="3 4">
    <name type="scientific">Mycolicibacterium fallax</name>
    <name type="common">Mycobacterium fallax</name>
    <dbReference type="NCBI Taxonomy" id="1793"/>
    <lineage>
        <taxon>Bacteria</taxon>
        <taxon>Bacillati</taxon>
        <taxon>Actinomycetota</taxon>
        <taxon>Actinomycetes</taxon>
        <taxon>Mycobacteriales</taxon>
        <taxon>Mycobacteriaceae</taxon>
        <taxon>Mycolicibacterium</taxon>
    </lineage>
</organism>
<keyword evidence="1" id="KW-0472">Membrane</keyword>
<protein>
    <recommendedName>
        <fullName evidence="2">LytR/CpsA/Psr regulator C-terminal domain-containing protein</fullName>
    </recommendedName>
</protein>
<keyword evidence="1" id="KW-1133">Transmembrane helix</keyword>
<feature type="domain" description="LytR/CpsA/Psr regulator C-terminal" evidence="2">
    <location>
        <begin position="91"/>
        <end position="179"/>
    </location>
</feature>
<evidence type="ECO:0000313" key="4">
    <source>
        <dbReference type="Proteomes" id="UP000193484"/>
    </source>
</evidence>
<keyword evidence="4" id="KW-1185">Reference proteome</keyword>
<dbReference type="NCBIfam" id="NF035953">
    <property type="entry name" value="integrity_Cei"/>
    <property type="match status" value="1"/>
</dbReference>
<dbReference type="RefSeq" id="WP_085094259.1">
    <property type="nucleotide sequence ID" value="NZ_AP022603.1"/>
</dbReference>
<proteinExistence type="predicted"/>
<dbReference type="Proteomes" id="UP000193484">
    <property type="component" value="Unassembled WGS sequence"/>
</dbReference>
<feature type="transmembrane region" description="Helical" evidence="1">
    <location>
        <begin position="23"/>
        <end position="44"/>
    </location>
</feature>
<dbReference type="EMBL" id="LQOJ01000024">
    <property type="protein sequence ID" value="ORV05476.1"/>
    <property type="molecule type" value="Genomic_DNA"/>
</dbReference>
<sequence>MVAQITEGTAFDRRGLPFRRRNIVPGLVAAGVLALITAVVWVVALNRPADLQQAAACNPPPEAAAPDTPALGELLSPSALAGVAPAKLADTRLRVLNASGQGGQAAEVSGTLRDMGFAQPTAANDPVYTGTRLSCHGQIRFGQAGEAAAATAWLVAPCAELYRDGRTDDSVDLAIGTEFSGPAHNDDIEAVLAGLRPDATEPADSALITKIHATAC</sequence>
<gene>
    <name evidence="3" type="ORF">AWC04_06325</name>
</gene>
<reference evidence="3 4" key="1">
    <citation type="submission" date="2016-01" db="EMBL/GenBank/DDBJ databases">
        <title>The new phylogeny of the genus Mycobacterium.</title>
        <authorList>
            <person name="Tarcisio F."/>
            <person name="Conor M."/>
            <person name="Antonella G."/>
            <person name="Elisabetta G."/>
            <person name="Giulia F.S."/>
            <person name="Sara T."/>
            <person name="Anna F."/>
            <person name="Clotilde B."/>
            <person name="Roberto B."/>
            <person name="Veronica D.S."/>
            <person name="Fabio R."/>
            <person name="Monica P."/>
            <person name="Olivier J."/>
            <person name="Enrico T."/>
            <person name="Nicola S."/>
        </authorList>
    </citation>
    <scope>NUCLEOTIDE SEQUENCE [LARGE SCALE GENOMIC DNA]</scope>
    <source>
        <strain evidence="3 4">DSM 44179</strain>
    </source>
</reference>
<accession>A0A1X1RGJ6</accession>
<evidence type="ECO:0000313" key="3">
    <source>
        <dbReference type="EMBL" id="ORV05476.1"/>
    </source>
</evidence>
<dbReference type="Gene3D" id="3.30.70.2390">
    <property type="match status" value="1"/>
</dbReference>
<dbReference type="InterPro" id="IPR027381">
    <property type="entry name" value="LytR/CpsA/Psr_C"/>
</dbReference>
<dbReference type="OrthoDB" id="5194885at2"/>
<evidence type="ECO:0000256" key="1">
    <source>
        <dbReference type="SAM" id="Phobius"/>
    </source>
</evidence>
<dbReference type="Pfam" id="PF13399">
    <property type="entry name" value="LytR_C"/>
    <property type="match status" value="1"/>
</dbReference>
<dbReference type="STRING" id="1793.AWC04_06325"/>
<keyword evidence="1" id="KW-0812">Transmembrane</keyword>